<dbReference type="AlphaFoldDB" id="A0ABC8LMI8"/>
<proteinExistence type="predicted"/>
<evidence type="ECO:0000256" key="2">
    <source>
        <dbReference type="SAM" id="MobiDB-lite"/>
    </source>
</evidence>
<evidence type="ECO:0000313" key="3">
    <source>
        <dbReference type="EMBL" id="CAH8384859.1"/>
    </source>
</evidence>
<name>A0ABC8LMI8_ERUVS</name>
<feature type="compositionally biased region" description="Low complexity" evidence="2">
    <location>
        <begin position="29"/>
        <end position="47"/>
    </location>
</feature>
<accession>A0ABC8LMI8</accession>
<keyword evidence="1" id="KW-0694">RNA-binding</keyword>
<dbReference type="Proteomes" id="UP001642260">
    <property type="component" value="Unassembled WGS sequence"/>
</dbReference>
<sequence>MPTFDIKPNKVYKHLQALKTFKQSDKPFLHPSSSSSSLSFSPSTTSSQIKDSERLPIPPNRYTHLKKAWLGIYGPVYEHMKVDIRMNLESYKVELKTRADTPDVSNLSKSADFVQAFMLGSDISDAIRLLGKEELVVD</sequence>
<dbReference type="PANTHER" id="PTHR12826">
    <property type="entry name" value="RIBONUCLEASE Y"/>
    <property type="match status" value="1"/>
</dbReference>
<gene>
    <name evidence="3" type="ORF">ERUC_LOCUS37342</name>
</gene>
<dbReference type="InterPro" id="IPR055212">
    <property type="entry name" value="KH-I_PNO1_first"/>
</dbReference>
<dbReference type="EMBL" id="CAKOAT010636265">
    <property type="protein sequence ID" value="CAH8384859.1"/>
    <property type="molecule type" value="Genomic_DNA"/>
</dbReference>
<reference evidence="3 4" key="1">
    <citation type="submission" date="2022-03" db="EMBL/GenBank/DDBJ databases">
        <authorList>
            <person name="Macdonald S."/>
            <person name="Ahmed S."/>
            <person name="Newling K."/>
        </authorList>
    </citation>
    <scope>NUCLEOTIDE SEQUENCE [LARGE SCALE GENOMIC DNA]</scope>
</reference>
<comment type="caution">
    <text evidence="3">The sequence shown here is derived from an EMBL/GenBank/DDBJ whole genome shotgun (WGS) entry which is preliminary data.</text>
</comment>
<evidence type="ECO:0000313" key="4">
    <source>
        <dbReference type="Proteomes" id="UP001642260"/>
    </source>
</evidence>
<dbReference type="CDD" id="cd22391">
    <property type="entry name" value="KH-I_PNO1_rpt1"/>
    <property type="match status" value="1"/>
</dbReference>
<organism evidence="3 4">
    <name type="scientific">Eruca vesicaria subsp. sativa</name>
    <name type="common">Garden rocket</name>
    <name type="synonym">Eruca sativa</name>
    <dbReference type="NCBI Taxonomy" id="29727"/>
    <lineage>
        <taxon>Eukaryota</taxon>
        <taxon>Viridiplantae</taxon>
        <taxon>Streptophyta</taxon>
        <taxon>Embryophyta</taxon>
        <taxon>Tracheophyta</taxon>
        <taxon>Spermatophyta</taxon>
        <taxon>Magnoliopsida</taxon>
        <taxon>eudicotyledons</taxon>
        <taxon>Gunneridae</taxon>
        <taxon>Pentapetalae</taxon>
        <taxon>rosids</taxon>
        <taxon>malvids</taxon>
        <taxon>Brassicales</taxon>
        <taxon>Brassicaceae</taxon>
        <taxon>Brassiceae</taxon>
        <taxon>Eruca</taxon>
    </lineage>
</organism>
<feature type="region of interest" description="Disordered" evidence="2">
    <location>
        <begin position="26"/>
        <end position="56"/>
    </location>
</feature>
<keyword evidence="4" id="KW-1185">Reference proteome</keyword>
<dbReference type="GO" id="GO:0003723">
    <property type="term" value="F:RNA binding"/>
    <property type="evidence" value="ECO:0007669"/>
    <property type="project" value="UniProtKB-KW"/>
</dbReference>
<protein>
    <submittedName>
        <fullName evidence="3">Uncharacterized protein</fullName>
    </submittedName>
</protein>
<evidence type="ECO:0000256" key="1">
    <source>
        <dbReference type="ARBA" id="ARBA00022884"/>
    </source>
</evidence>
<dbReference type="PANTHER" id="PTHR12826:SF13">
    <property type="entry name" value="RNA-BINDING PROTEIN PNO1"/>
    <property type="match status" value="1"/>
</dbReference>